<reference evidence="3" key="1">
    <citation type="submission" date="2012-02" db="EMBL/GenBank/DDBJ databases">
        <title>Complete sequence of chromosome 1 of Prevotella dentalis DSM 3688.</title>
        <authorList>
            <person name="Lucas S."/>
            <person name="Copeland A."/>
            <person name="Lapidus A."/>
            <person name="Glavina del Rio T."/>
            <person name="Dalin E."/>
            <person name="Tice H."/>
            <person name="Bruce D."/>
            <person name="Goodwin L."/>
            <person name="Pitluck S."/>
            <person name="Peters L."/>
            <person name="Mikhailova N."/>
            <person name="Chertkov O."/>
            <person name="Kyrpides N."/>
            <person name="Mavromatis K."/>
            <person name="Ivanova N."/>
            <person name="Brettin T."/>
            <person name="Detter J.C."/>
            <person name="Han C."/>
            <person name="Larimer F."/>
            <person name="Land M."/>
            <person name="Hauser L."/>
            <person name="Markowitz V."/>
            <person name="Cheng J.-F."/>
            <person name="Hugenholtz P."/>
            <person name="Woyke T."/>
            <person name="Wu D."/>
            <person name="Gronow S."/>
            <person name="Wellnitz S."/>
            <person name="Brambilla E."/>
            <person name="Klenk H.-P."/>
            <person name="Eisen J.A."/>
        </authorList>
    </citation>
    <scope>NUCLEOTIDE SEQUENCE [LARGE SCALE GENOMIC DNA]</scope>
    <source>
        <strain evidence="3">ATCC 49559 / DSM 3688 / JCM 13448 / NCTC 12043 / ES 2772</strain>
    </source>
</reference>
<dbReference type="HOGENOM" id="CLU_1426827_0_0_10"/>
<sequence>MPGSLAGLPQGSKGSPRALREYPKASKGSPRALREPRKLQRERWEPCGNSRRPQKDRWEPCGNTRRPQKDGWEPCGNTRKLQKDGREPCGNSRKAPGNGHEKNPSSVFIVPNTAGVCTSRWKERGMREDKTRPPPLTSVPVRAVSAASPMRSAARLPRACLPSNQALGWLWSSRPKSFRCRPHDGDRISS</sequence>
<name>L0JBQ9_PREDD</name>
<feature type="compositionally biased region" description="Basic and acidic residues" evidence="1">
    <location>
        <begin position="120"/>
        <end position="132"/>
    </location>
</feature>
<keyword evidence="3" id="KW-1185">Reference proteome</keyword>
<protein>
    <submittedName>
        <fullName evidence="2">Uncharacterized protein</fullName>
    </submittedName>
</protein>
<dbReference type="Proteomes" id="UP000010862">
    <property type="component" value="Chromosome 1"/>
</dbReference>
<evidence type="ECO:0000256" key="1">
    <source>
        <dbReference type="SAM" id="MobiDB-lite"/>
    </source>
</evidence>
<dbReference type="AlphaFoldDB" id="L0JBQ9"/>
<dbReference type="KEGG" id="pdt:Prede_0682"/>
<organism evidence="2 3">
    <name type="scientific">Prevotella dentalis (strain ATCC 49559 / DSM 3688 / JCM 13448 / NCTC 12043 / ES 2772)</name>
    <name type="common">Mitsuokella dentalis</name>
    <dbReference type="NCBI Taxonomy" id="908937"/>
    <lineage>
        <taxon>Bacteria</taxon>
        <taxon>Pseudomonadati</taxon>
        <taxon>Bacteroidota</taxon>
        <taxon>Bacteroidia</taxon>
        <taxon>Bacteroidales</taxon>
        <taxon>Prevotellaceae</taxon>
        <taxon>Prevotella</taxon>
    </lineage>
</organism>
<evidence type="ECO:0000313" key="2">
    <source>
        <dbReference type="EMBL" id="AGB28037.1"/>
    </source>
</evidence>
<dbReference type="EMBL" id="CP003368">
    <property type="protein sequence ID" value="AGB28037.1"/>
    <property type="molecule type" value="Genomic_DNA"/>
</dbReference>
<feature type="region of interest" description="Disordered" evidence="1">
    <location>
        <begin position="1"/>
        <end position="143"/>
    </location>
</feature>
<accession>L0JBQ9</accession>
<evidence type="ECO:0000313" key="3">
    <source>
        <dbReference type="Proteomes" id="UP000010862"/>
    </source>
</evidence>
<gene>
    <name evidence="2" type="ordered locus">Prede_0682</name>
</gene>
<proteinExistence type="predicted"/>
<feature type="compositionally biased region" description="Basic and acidic residues" evidence="1">
    <location>
        <begin position="32"/>
        <end position="45"/>
    </location>
</feature>